<protein>
    <submittedName>
        <fullName evidence="1">Uncharacterized protein</fullName>
    </submittedName>
</protein>
<dbReference type="GO" id="GO:0007034">
    <property type="term" value="P:vacuolar transport"/>
    <property type="evidence" value="ECO:0007669"/>
    <property type="project" value="InterPro"/>
</dbReference>
<dbReference type="AlphaFoldDB" id="A0A835H2X2"/>
<dbReference type="InterPro" id="IPR005024">
    <property type="entry name" value="Snf7_fam"/>
</dbReference>
<comment type="caution">
    <text evidence="1">The sequence shown here is derived from an EMBL/GenBank/DDBJ whole genome shotgun (WGS) entry which is preliminary data.</text>
</comment>
<name>A0A835H2X2_9MAGN</name>
<dbReference type="EMBL" id="JADFTS010000009">
    <property type="protein sequence ID" value="KAF9589723.1"/>
    <property type="molecule type" value="Genomic_DNA"/>
</dbReference>
<evidence type="ECO:0000313" key="2">
    <source>
        <dbReference type="Proteomes" id="UP000631114"/>
    </source>
</evidence>
<reference evidence="1 2" key="1">
    <citation type="submission" date="2020-10" db="EMBL/GenBank/DDBJ databases">
        <title>The Coptis chinensis genome and diversification of protoberbering-type alkaloids.</title>
        <authorList>
            <person name="Wang B."/>
            <person name="Shu S."/>
            <person name="Song C."/>
            <person name="Liu Y."/>
        </authorList>
    </citation>
    <scope>NUCLEOTIDE SEQUENCE [LARGE SCALE GENOMIC DNA]</scope>
    <source>
        <strain evidence="1">HL-2020</strain>
        <tissue evidence="1">Leaf</tissue>
    </source>
</reference>
<dbReference type="Proteomes" id="UP000631114">
    <property type="component" value="Unassembled WGS sequence"/>
</dbReference>
<dbReference type="OrthoDB" id="10266568at2759"/>
<dbReference type="PANTHER" id="PTHR10476">
    <property type="entry name" value="CHARGED MULTIVESICULAR BODY PROTEIN"/>
    <property type="match status" value="1"/>
</dbReference>
<dbReference type="Gene3D" id="6.10.140.1230">
    <property type="match status" value="1"/>
</dbReference>
<keyword evidence="2" id="KW-1185">Reference proteome</keyword>
<organism evidence="1 2">
    <name type="scientific">Coptis chinensis</name>
    <dbReference type="NCBI Taxonomy" id="261450"/>
    <lineage>
        <taxon>Eukaryota</taxon>
        <taxon>Viridiplantae</taxon>
        <taxon>Streptophyta</taxon>
        <taxon>Embryophyta</taxon>
        <taxon>Tracheophyta</taxon>
        <taxon>Spermatophyta</taxon>
        <taxon>Magnoliopsida</taxon>
        <taxon>Ranunculales</taxon>
        <taxon>Ranunculaceae</taxon>
        <taxon>Coptidoideae</taxon>
        <taxon>Coptis</taxon>
    </lineage>
</organism>
<gene>
    <name evidence="1" type="ORF">IFM89_027998</name>
</gene>
<proteinExistence type="predicted"/>
<accession>A0A835H2X2</accession>
<evidence type="ECO:0000313" key="1">
    <source>
        <dbReference type="EMBL" id="KAF9589723.1"/>
    </source>
</evidence>
<sequence length="84" mass="9096">MITISKSMGSIVKSLESSLTTGNLQKISETMDQFQKQFVNMEVQVEFMESSMAGSTSLSIPEGDVNSLMQQVADDYGPCYCGGV</sequence>